<keyword evidence="2" id="KW-1185">Reference proteome</keyword>
<dbReference type="AlphaFoldDB" id="A0A158L217"/>
<organism evidence="1 2">
    <name type="scientific">Caballeronia terrestris</name>
    <dbReference type="NCBI Taxonomy" id="1226301"/>
    <lineage>
        <taxon>Bacteria</taxon>
        <taxon>Pseudomonadati</taxon>
        <taxon>Pseudomonadota</taxon>
        <taxon>Betaproteobacteria</taxon>
        <taxon>Burkholderiales</taxon>
        <taxon>Burkholderiaceae</taxon>
        <taxon>Caballeronia</taxon>
    </lineage>
</organism>
<reference evidence="1" key="1">
    <citation type="submission" date="2016-01" db="EMBL/GenBank/DDBJ databases">
        <authorList>
            <person name="Peeters C."/>
        </authorList>
    </citation>
    <scope>NUCLEOTIDE SEQUENCE [LARGE SCALE GENOMIC DNA]</scope>
    <source>
        <strain evidence="1">LMG 22937</strain>
    </source>
</reference>
<evidence type="ECO:0000313" key="2">
    <source>
        <dbReference type="Proteomes" id="UP000054925"/>
    </source>
</evidence>
<evidence type="ECO:0000313" key="1">
    <source>
        <dbReference type="EMBL" id="SAL87003.1"/>
    </source>
</evidence>
<dbReference type="Proteomes" id="UP000054925">
    <property type="component" value="Unassembled WGS sequence"/>
</dbReference>
<dbReference type="EMBL" id="FCOL02000290">
    <property type="protein sequence ID" value="SAL87003.1"/>
    <property type="molecule type" value="Genomic_DNA"/>
</dbReference>
<gene>
    <name evidence="1" type="ORF">AWB67_07325</name>
</gene>
<protein>
    <submittedName>
        <fullName evidence="1">Uncharacterized protein</fullName>
    </submittedName>
</protein>
<comment type="caution">
    <text evidence="1">The sequence shown here is derived from an EMBL/GenBank/DDBJ whole genome shotgun (WGS) entry which is preliminary data.</text>
</comment>
<sequence>MQLLADFLAHTMHRVAATGTDLLFFGQVVLDALAGKIRRQRLATSLAASRLRRFRQTRVRQVEFARVILRILGCGLLGFVEDTILKLLAARCEALVLRKPELFLEMANSLTQLAVAGLELTNVSLRGWRQSGEFAFVHATHSSESERTMGLRKFVTAVDDVAQQCSQHQLV</sequence>
<proteinExistence type="predicted"/>
<accession>A0A158L217</accession>
<name>A0A158L217_9BURK</name>